<gene>
    <name evidence="2" type="ORF">SDC9_34907</name>
</gene>
<accession>A0A644VC18</accession>
<name>A0A644VC18_9ZZZZ</name>
<dbReference type="InterPro" id="IPR002491">
    <property type="entry name" value="ABC_transptr_periplasmic_BD"/>
</dbReference>
<dbReference type="AlphaFoldDB" id="A0A644VC18"/>
<reference evidence="2" key="1">
    <citation type="submission" date="2019-08" db="EMBL/GenBank/DDBJ databases">
        <authorList>
            <person name="Kucharzyk K."/>
            <person name="Murdoch R.W."/>
            <person name="Higgins S."/>
            <person name="Loffler F."/>
        </authorList>
    </citation>
    <scope>NUCLEOTIDE SEQUENCE</scope>
</reference>
<evidence type="ECO:0000313" key="2">
    <source>
        <dbReference type="EMBL" id="MPL88878.1"/>
    </source>
</evidence>
<evidence type="ECO:0000259" key="1">
    <source>
        <dbReference type="PROSITE" id="PS50983"/>
    </source>
</evidence>
<dbReference type="InterPro" id="IPR050902">
    <property type="entry name" value="ABC_Transporter_SBP"/>
</dbReference>
<comment type="caution">
    <text evidence="2">The sequence shown here is derived from an EMBL/GenBank/DDBJ whole genome shotgun (WGS) entry which is preliminary data.</text>
</comment>
<proteinExistence type="predicted"/>
<dbReference type="GO" id="GO:0071281">
    <property type="term" value="P:cellular response to iron ion"/>
    <property type="evidence" value="ECO:0007669"/>
    <property type="project" value="TreeGrafter"/>
</dbReference>
<feature type="domain" description="Fe/B12 periplasmic-binding" evidence="1">
    <location>
        <begin position="54"/>
        <end position="316"/>
    </location>
</feature>
<dbReference type="Gene3D" id="3.40.50.1980">
    <property type="entry name" value="Nitrogenase molybdenum iron protein domain"/>
    <property type="match status" value="2"/>
</dbReference>
<dbReference type="EMBL" id="VSSQ01000267">
    <property type="protein sequence ID" value="MPL88878.1"/>
    <property type="molecule type" value="Genomic_DNA"/>
</dbReference>
<protein>
    <recommendedName>
        <fullName evidence="1">Fe/B12 periplasmic-binding domain-containing protein</fullName>
    </recommendedName>
</protein>
<organism evidence="2">
    <name type="scientific">bioreactor metagenome</name>
    <dbReference type="NCBI Taxonomy" id="1076179"/>
    <lineage>
        <taxon>unclassified sequences</taxon>
        <taxon>metagenomes</taxon>
        <taxon>ecological metagenomes</taxon>
    </lineage>
</organism>
<dbReference type="PANTHER" id="PTHR30535">
    <property type="entry name" value="VITAMIN B12-BINDING PROTEIN"/>
    <property type="match status" value="1"/>
</dbReference>
<dbReference type="Pfam" id="PF01497">
    <property type="entry name" value="Peripla_BP_2"/>
    <property type="match status" value="1"/>
</dbReference>
<dbReference type="PROSITE" id="PS50983">
    <property type="entry name" value="FE_B12_PBP"/>
    <property type="match status" value="1"/>
</dbReference>
<dbReference type="PANTHER" id="PTHR30535:SF34">
    <property type="entry name" value="MOLYBDATE-BINDING PROTEIN MOLA"/>
    <property type="match status" value="1"/>
</dbReference>
<sequence length="331" mass="36449">MKRKFNYFILLCLLLLTVIFVNGCIPNENKTNKLGYAIKDAKGNVINFDKKPQRVLTYAFALDGIVLGLVPTDRLVAINHLADDPNSSNIISLAAKIQHKTNRPSAEEILSLRPDVVFIFANDKADISQTLQDLGIKTVICKRPTSIDEVKETIVLVAEALGESANGDKLIKKMDAQLLKIKNAVATISKEQRKTVVAISMQPTFGGRGSAFDDICTHAGVINGMSEAGIKDGQVLGKERLVEINPDLLILPVFNNHGMVNIDKFNNDFKDDPALQTLEAIKNNAFYYPHEGYIYNLSQDIVFGVQDVAHGAYSDIVPLPVHEHLSVVIQN</sequence>
<dbReference type="SUPFAM" id="SSF53807">
    <property type="entry name" value="Helical backbone' metal receptor"/>
    <property type="match status" value="1"/>
</dbReference>